<dbReference type="PANTHER" id="PTHR43280">
    <property type="entry name" value="ARAC-FAMILY TRANSCRIPTIONAL REGULATOR"/>
    <property type="match status" value="1"/>
</dbReference>
<dbReference type="FunFam" id="1.10.10.60:FF:000284">
    <property type="entry name" value="Two-component system sensor histidine kinase/response regulator"/>
    <property type="match status" value="1"/>
</dbReference>
<dbReference type="PRINTS" id="PR00032">
    <property type="entry name" value="HTHARAC"/>
</dbReference>
<dbReference type="SMART" id="SM00342">
    <property type="entry name" value="HTH_ARAC"/>
    <property type="match status" value="1"/>
</dbReference>
<dbReference type="InterPro" id="IPR009057">
    <property type="entry name" value="Homeodomain-like_sf"/>
</dbReference>
<keyword evidence="1" id="KW-0805">Transcription regulation</keyword>
<accession>A0A9D2CLW3</accession>
<dbReference type="GO" id="GO:0003700">
    <property type="term" value="F:DNA-binding transcription factor activity"/>
    <property type="evidence" value="ECO:0007669"/>
    <property type="project" value="InterPro"/>
</dbReference>
<dbReference type="EMBL" id="DXCV01000064">
    <property type="protein sequence ID" value="HIY88974.1"/>
    <property type="molecule type" value="Genomic_DNA"/>
</dbReference>
<dbReference type="Proteomes" id="UP000886851">
    <property type="component" value="Unassembled WGS sequence"/>
</dbReference>
<feature type="transmembrane region" description="Helical" evidence="4">
    <location>
        <begin position="35"/>
        <end position="53"/>
    </location>
</feature>
<keyword evidence="4" id="KW-0472">Membrane</keyword>
<evidence type="ECO:0000313" key="6">
    <source>
        <dbReference type="EMBL" id="HIY88974.1"/>
    </source>
</evidence>
<dbReference type="PANTHER" id="PTHR43280:SF2">
    <property type="entry name" value="HTH-TYPE TRANSCRIPTIONAL REGULATOR EXSA"/>
    <property type="match status" value="1"/>
</dbReference>
<evidence type="ECO:0000256" key="2">
    <source>
        <dbReference type="ARBA" id="ARBA00023125"/>
    </source>
</evidence>
<evidence type="ECO:0000256" key="4">
    <source>
        <dbReference type="SAM" id="Phobius"/>
    </source>
</evidence>
<dbReference type="Gene3D" id="1.10.10.60">
    <property type="entry name" value="Homeodomain-like"/>
    <property type="match status" value="1"/>
</dbReference>
<keyword evidence="3" id="KW-0804">Transcription</keyword>
<dbReference type="SUPFAM" id="SSF46689">
    <property type="entry name" value="Homeodomain-like"/>
    <property type="match status" value="1"/>
</dbReference>
<reference evidence="6" key="1">
    <citation type="journal article" date="2021" name="PeerJ">
        <title>Extensive microbial diversity within the chicken gut microbiome revealed by metagenomics and culture.</title>
        <authorList>
            <person name="Gilroy R."/>
            <person name="Ravi A."/>
            <person name="Getino M."/>
            <person name="Pursley I."/>
            <person name="Horton D.L."/>
            <person name="Alikhan N.F."/>
            <person name="Baker D."/>
            <person name="Gharbi K."/>
            <person name="Hall N."/>
            <person name="Watson M."/>
            <person name="Adriaenssens E.M."/>
            <person name="Foster-Nyarko E."/>
            <person name="Jarju S."/>
            <person name="Secka A."/>
            <person name="Antonio M."/>
            <person name="Oren A."/>
            <person name="Chaudhuri R.R."/>
            <person name="La Ragione R."/>
            <person name="Hildebrand F."/>
            <person name="Pallen M.J."/>
        </authorList>
    </citation>
    <scope>NUCLEOTIDE SEQUENCE</scope>
    <source>
        <strain evidence="6">Gambia2-208</strain>
    </source>
</reference>
<dbReference type="PROSITE" id="PS01124">
    <property type="entry name" value="HTH_ARAC_FAMILY_2"/>
    <property type="match status" value="1"/>
</dbReference>
<dbReference type="GO" id="GO:0043565">
    <property type="term" value="F:sequence-specific DNA binding"/>
    <property type="evidence" value="ECO:0007669"/>
    <property type="project" value="InterPro"/>
</dbReference>
<dbReference type="InterPro" id="IPR020449">
    <property type="entry name" value="Tscrpt_reg_AraC-type_HTH"/>
</dbReference>
<evidence type="ECO:0000256" key="3">
    <source>
        <dbReference type="ARBA" id="ARBA00023163"/>
    </source>
</evidence>
<evidence type="ECO:0000256" key="1">
    <source>
        <dbReference type="ARBA" id="ARBA00023015"/>
    </source>
</evidence>
<reference evidence="6" key="2">
    <citation type="submission" date="2021-04" db="EMBL/GenBank/DDBJ databases">
        <authorList>
            <person name="Gilroy R."/>
        </authorList>
    </citation>
    <scope>NUCLEOTIDE SEQUENCE</scope>
    <source>
        <strain evidence="6">Gambia2-208</strain>
    </source>
</reference>
<dbReference type="Pfam" id="PF12833">
    <property type="entry name" value="HTH_18"/>
    <property type="match status" value="1"/>
</dbReference>
<dbReference type="InterPro" id="IPR018060">
    <property type="entry name" value="HTH_AraC"/>
</dbReference>
<organism evidence="6 7">
    <name type="scientific">Candidatus Bacteroides pullicola</name>
    <dbReference type="NCBI Taxonomy" id="2838475"/>
    <lineage>
        <taxon>Bacteria</taxon>
        <taxon>Pseudomonadati</taxon>
        <taxon>Bacteroidota</taxon>
        <taxon>Bacteroidia</taxon>
        <taxon>Bacteroidales</taxon>
        <taxon>Bacteroidaceae</taxon>
        <taxon>Bacteroides</taxon>
    </lineage>
</organism>
<feature type="domain" description="HTH araC/xylS-type" evidence="5">
    <location>
        <begin position="186"/>
        <end position="285"/>
    </location>
</feature>
<keyword evidence="2" id="KW-0238">DNA-binding</keyword>
<keyword evidence="4" id="KW-0812">Transmembrane</keyword>
<keyword evidence="4" id="KW-1133">Transmembrane helix</keyword>
<sequence length="293" mass="33410">MITPLLLCLYNLCAPGVLSAFPLVLTGTWSARVNTWMWVICVLAALVLLVVTWRDWLIRKQRKRYDEKVRDLVRTLYGIRLPLASIKAPLEELAGQGGLSDEERSRICTALRHTDSLLDLVENLKKEWQMNVWSDEDGIADDELNARLEEIMAFFRLYADEAQGRNGLSPSGCTNCNNELDWKFIASVQKAVEDNMDTPGFTVDTLCSMLNMSRTSFYNKLKALTDQAPADYVRLIRLNRAKQLLREQRYTVSEVAGMTGFSDAAYFREVFKKHYHISPTQYAKGEEPKPASK</sequence>
<dbReference type="AlphaFoldDB" id="A0A9D2CLW3"/>
<name>A0A9D2CLW3_9BACE</name>
<protein>
    <submittedName>
        <fullName evidence="6">Helix-turn-helix transcriptional regulator</fullName>
    </submittedName>
</protein>
<proteinExistence type="predicted"/>
<gene>
    <name evidence="6" type="ORF">H9824_09765</name>
</gene>
<comment type="caution">
    <text evidence="6">The sequence shown here is derived from an EMBL/GenBank/DDBJ whole genome shotgun (WGS) entry which is preliminary data.</text>
</comment>
<evidence type="ECO:0000259" key="5">
    <source>
        <dbReference type="PROSITE" id="PS01124"/>
    </source>
</evidence>
<evidence type="ECO:0000313" key="7">
    <source>
        <dbReference type="Proteomes" id="UP000886851"/>
    </source>
</evidence>